<proteinExistence type="predicted"/>
<dbReference type="PATRIC" id="fig|1291379.3.peg.2761"/>
<gene>
    <name evidence="1" type="ORF">TPE_2788</name>
</gene>
<name>S5ZXL3_9SPIR</name>
<evidence type="ECO:0000313" key="1">
    <source>
        <dbReference type="EMBL" id="AGT45260.1"/>
    </source>
</evidence>
<reference evidence="1 2" key="1">
    <citation type="journal article" date="2013" name="PLoS ONE">
        <title>Genome-Wide Relatedness of Treponema pedis, from Gingiva and Necrotic Skin Lesions of Pigs, with the Human Oral Pathogen Treponema denticola.</title>
        <authorList>
            <person name="Svartstrom O."/>
            <person name="Mushtaq M."/>
            <person name="Pringle M."/>
            <person name="Segerman B."/>
        </authorList>
    </citation>
    <scope>NUCLEOTIDE SEQUENCE [LARGE SCALE GENOMIC DNA]</scope>
    <source>
        <strain evidence="1">T A4</strain>
    </source>
</reference>
<protein>
    <submittedName>
        <fullName evidence="1">Uncharacterized protein</fullName>
    </submittedName>
</protein>
<accession>S5ZXL3</accession>
<dbReference type="Proteomes" id="UP000015620">
    <property type="component" value="Chromosome"/>
</dbReference>
<dbReference type="STRING" id="1291379.TPE_2788"/>
<dbReference type="AlphaFoldDB" id="S5ZXL3"/>
<organism evidence="1 2">
    <name type="scientific">Treponema pedis str. T A4</name>
    <dbReference type="NCBI Taxonomy" id="1291379"/>
    <lineage>
        <taxon>Bacteria</taxon>
        <taxon>Pseudomonadati</taxon>
        <taxon>Spirochaetota</taxon>
        <taxon>Spirochaetia</taxon>
        <taxon>Spirochaetales</taxon>
        <taxon>Treponemataceae</taxon>
        <taxon>Treponema</taxon>
    </lineage>
</organism>
<sequence>MIVFNLPPLQFPGRFFSSFYLSGFLFYIRETPDDYSFKLKTQMKIPDITACTEVYPCSGFTLLVDIFI</sequence>
<dbReference type="HOGENOM" id="CLU_2792801_0_0_12"/>
<evidence type="ECO:0000313" key="2">
    <source>
        <dbReference type="Proteomes" id="UP000015620"/>
    </source>
</evidence>
<dbReference type="EMBL" id="CP004120">
    <property type="protein sequence ID" value="AGT45260.1"/>
    <property type="molecule type" value="Genomic_DNA"/>
</dbReference>
<dbReference type="KEGG" id="tped:TPE_2788"/>
<keyword evidence="2" id="KW-1185">Reference proteome</keyword>